<organism evidence="2 3">
    <name type="scientific">Pseudaquabacterium terrae</name>
    <dbReference type="NCBI Taxonomy" id="2732868"/>
    <lineage>
        <taxon>Bacteria</taxon>
        <taxon>Pseudomonadati</taxon>
        <taxon>Pseudomonadota</taxon>
        <taxon>Betaproteobacteria</taxon>
        <taxon>Burkholderiales</taxon>
        <taxon>Sphaerotilaceae</taxon>
        <taxon>Pseudaquabacterium</taxon>
    </lineage>
</organism>
<sequence>MISVSANAPLSIHTPMEGAGPTHAPAEPVALAQAAPAGEGFASLPRHDMHPDVVLYADKSRGAARAQLTKTPPPAPPPPKVYDLATVSQAEIDALKKSGDLKQKRLGWTIENAKVAYGDLLVPNAQGHKAHIVVTSSDANGGQPVLVMKGPGFKDTLPARVHTHYHGDNATVADPVGSKAGTNSRMRASMARDPQTVFVLPEANNTTQATDSPARDNSNPNVSWAGIKSQVQTTQDGLTAAGITTVGKQIVSVHSKGGSALSTLLALDPSGKLLKADRLEMYDSLYGSQGPVARWAATANGKAVQEVIVYRGNLAPWREDGIKQAFGKKFEVVVMRDQPALNDPKNSAYRDSVNPITPDATGATHDRNRDYTDKKGVYHVHRPTVRQFDEDPHYRTTGQFLDTKPGP</sequence>
<keyword evidence="3" id="KW-1185">Reference proteome</keyword>
<dbReference type="RefSeq" id="WP_173120175.1">
    <property type="nucleotide sequence ID" value="NZ_JABRWJ010000001.1"/>
</dbReference>
<feature type="region of interest" description="Disordered" evidence="1">
    <location>
        <begin position="1"/>
        <end position="27"/>
    </location>
</feature>
<name>A0ABX2ED33_9BURK</name>
<proteinExistence type="predicted"/>
<evidence type="ECO:0000256" key="1">
    <source>
        <dbReference type="SAM" id="MobiDB-lite"/>
    </source>
</evidence>
<dbReference type="EMBL" id="JABRWJ010000001">
    <property type="protein sequence ID" value="NRF65807.1"/>
    <property type="molecule type" value="Genomic_DNA"/>
</dbReference>
<gene>
    <name evidence="2" type="ORF">HLB44_02285</name>
</gene>
<evidence type="ECO:0000313" key="3">
    <source>
        <dbReference type="Proteomes" id="UP000737171"/>
    </source>
</evidence>
<protein>
    <submittedName>
        <fullName evidence="2">Uncharacterized protein</fullName>
    </submittedName>
</protein>
<reference evidence="2 3" key="1">
    <citation type="submission" date="2020-05" db="EMBL/GenBank/DDBJ databases">
        <title>Aquincola sp. isolate from soil.</title>
        <authorList>
            <person name="Han J."/>
            <person name="Kim D.-U."/>
        </authorList>
    </citation>
    <scope>NUCLEOTIDE SEQUENCE [LARGE SCALE GENOMIC DNA]</scope>
    <source>
        <strain evidence="2 3">S2</strain>
    </source>
</reference>
<comment type="caution">
    <text evidence="2">The sequence shown here is derived from an EMBL/GenBank/DDBJ whole genome shotgun (WGS) entry which is preliminary data.</text>
</comment>
<accession>A0ABX2ED33</accession>
<evidence type="ECO:0000313" key="2">
    <source>
        <dbReference type="EMBL" id="NRF65807.1"/>
    </source>
</evidence>
<dbReference type="Proteomes" id="UP000737171">
    <property type="component" value="Unassembled WGS sequence"/>
</dbReference>
<feature type="region of interest" description="Disordered" evidence="1">
    <location>
        <begin position="343"/>
        <end position="372"/>
    </location>
</feature>